<dbReference type="SMART" id="SM00996">
    <property type="entry name" value="AdoHcyase"/>
    <property type="match status" value="1"/>
</dbReference>
<evidence type="ECO:0000256" key="6">
    <source>
        <dbReference type="ARBA" id="ARBA00022563"/>
    </source>
</evidence>
<evidence type="ECO:0000256" key="7">
    <source>
        <dbReference type="ARBA" id="ARBA00023027"/>
    </source>
</evidence>
<dbReference type="EMBL" id="ABEU02000019">
    <property type="protein sequence ID" value="PNR34308.1"/>
    <property type="molecule type" value="Genomic_DNA"/>
</dbReference>
<dbReference type="EC" id="3.13.2.1" evidence="9"/>
<dbReference type="Gene3D" id="3.40.50.1480">
    <property type="entry name" value="Adenosylhomocysteinase-like"/>
    <property type="match status" value="1"/>
</dbReference>
<proteinExistence type="inferred from homology"/>
<comment type="pathway">
    <text evidence="3">Amino-acid biosynthesis; L-homocysteine biosynthesis; L-homocysteine from S-adenosyl-L-homocysteine: step 1/1.</text>
</comment>
<evidence type="ECO:0000256" key="5">
    <source>
        <dbReference type="ARBA" id="ARBA00022091"/>
    </source>
</evidence>
<dbReference type="PANTHER" id="PTHR23420:SF0">
    <property type="entry name" value="ADENOSYLHOMOCYSTEINASE"/>
    <property type="match status" value="1"/>
</dbReference>
<evidence type="ECO:0000256" key="9">
    <source>
        <dbReference type="ARBA" id="ARBA00034527"/>
    </source>
</evidence>
<dbReference type="InterPro" id="IPR015878">
    <property type="entry name" value="Ado_hCys_hydrolase_NAD-bd"/>
</dbReference>
<reference evidence="12 14" key="2">
    <citation type="journal article" date="2018" name="Plant J.">
        <title>The Physcomitrella patens chromosome-scale assembly reveals moss genome structure and evolution.</title>
        <authorList>
            <person name="Lang D."/>
            <person name="Ullrich K.K."/>
            <person name="Murat F."/>
            <person name="Fuchs J."/>
            <person name="Jenkins J."/>
            <person name="Haas F.B."/>
            <person name="Piednoel M."/>
            <person name="Gundlach H."/>
            <person name="Van Bel M."/>
            <person name="Meyberg R."/>
            <person name="Vives C."/>
            <person name="Morata J."/>
            <person name="Symeonidi A."/>
            <person name="Hiss M."/>
            <person name="Muchero W."/>
            <person name="Kamisugi Y."/>
            <person name="Saleh O."/>
            <person name="Blanc G."/>
            <person name="Decker E.L."/>
            <person name="van Gessel N."/>
            <person name="Grimwood J."/>
            <person name="Hayes R.D."/>
            <person name="Graham S.W."/>
            <person name="Gunter L.E."/>
            <person name="McDaniel S.F."/>
            <person name="Hoernstein S.N.W."/>
            <person name="Larsson A."/>
            <person name="Li F.W."/>
            <person name="Perroud P.F."/>
            <person name="Phillips J."/>
            <person name="Ranjan P."/>
            <person name="Rokshar D.S."/>
            <person name="Rothfels C.J."/>
            <person name="Schneider L."/>
            <person name="Shu S."/>
            <person name="Stevenson D.W."/>
            <person name="Thummler F."/>
            <person name="Tillich M."/>
            <person name="Villarreal Aguilar J.C."/>
            <person name="Widiez T."/>
            <person name="Wong G.K."/>
            <person name="Wymore A."/>
            <person name="Zhang Y."/>
            <person name="Zimmer A.D."/>
            <person name="Quatrano R.S."/>
            <person name="Mayer K.F.X."/>
            <person name="Goodstein D."/>
            <person name="Casacuberta J.M."/>
            <person name="Vandepoele K."/>
            <person name="Reski R."/>
            <person name="Cuming A.C."/>
            <person name="Tuskan G.A."/>
            <person name="Maumus F."/>
            <person name="Salse J."/>
            <person name="Schmutz J."/>
            <person name="Rensing S.A."/>
        </authorList>
    </citation>
    <scope>NUCLEOTIDE SEQUENCE [LARGE SCALE GENOMIC DNA]</scope>
    <source>
        <strain evidence="13 14">cv. Gransden 2004</strain>
    </source>
</reference>
<evidence type="ECO:0000256" key="10">
    <source>
        <dbReference type="ARBA" id="ARBA00048858"/>
    </source>
</evidence>
<dbReference type="SUPFAM" id="SSF51735">
    <property type="entry name" value="NAD(P)-binding Rossmann-fold domains"/>
    <property type="match status" value="1"/>
</dbReference>
<keyword evidence="7" id="KW-0520">NAD</keyword>
<dbReference type="EnsemblPlants" id="Pp3c19_14520V3.2">
    <property type="protein sequence ID" value="PAC:32939864.CDS.1"/>
    <property type="gene ID" value="Pp3c19_14520"/>
</dbReference>
<organism evidence="12">
    <name type="scientific">Physcomitrium patens</name>
    <name type="common">Spreading-leaved earth moss</name>
    <name type="synonym">Physcomitrella patens</name>
    <dbReference type="NCBI Taxonomy" id="3218"/>
    <lineage>
        <taxon>Eukaryota</taxon>
        <taxon>Viridiplantae</taxon>
        <taxon>Streptophyta</taxon>
        <taxon>Embryophyta</taxon>
        <taxon>Bryophyta</taxon>
        <taxon>Bryophytina</taxon>
        <taxon>Bryopsida</taxon>
        <taxon>Funariidae</taxon>
        <taxon>Funariales</taxon>
        <taxon>Funariaceae</taxon>
        <taxon>Physcomitrium</taxon>
    </lineage>
</organism>
<dbReference type="GO" id="GO:0005829">
    <property type="term" value="C:cytosol"/>
    <property type="evidence" value="ECO:0000318"/>
    <property type="project" value="GO_Central"/>
</dbReference>
<protein>
    <recommendedName>
        <fullName evidence="5">Adenosylhomocysteinase</fullName>
        <ecNumber evidence="9">3.13.2.1</ecNumber>
    </recommendedName>
    <alternativeName>
        <fullName evidence="8">S-adenosyl-L-homocysteine hydrolase</fullName>
    </alternativeName>
</protein>
<accession>A0A2K1IYF9</accession>
<comment type="similarity">
    <text evidence="4">Belongs to the adenosylhomocysteinase family.</text>
</comment>
<evidence type="ECO:0000313" key="13">
    <source>
        <dbReference type="EnsemblPlants" id="PAC:32939863.CDS.1"/>
    </source>
</evidence>
<reference evidence="13" key="3">
    <citation type="submission" date="2020-12" db="UniProtKB">
        <authorList>
            <consortium name="EnsemblPlants"/>
        </authorList>
    </citation>
    <scope>IDENTIFICATION</scope>
</reference>
<dbReference type="SUPFAM" id="SSF52283">
    <property type="entry name" value="Formate/glycerate dehydrogenase catalytic domain-like"/>
    <property type="match status" value="1"/>
</dbReference>
<dbReference type="UniPathway" id="UPA00314">
    <property type="reaction ID" value="UER00076"/>
</dbReference>
<keyword evidence="6" id="KW-0554">One-carbon metabolism</keyword>
<evidence type="ECO:0000256" key="4">
    <source>
        <dbReference type="ARBA" id="ARBA00007122"/>
    </source>
</evidence>
<evidence type="ECO:0000256" key="1">
    <source>
        <dbReference type="ARBA" id="ARBA00001911"/>
    </source>
</evidence>
<dbReference type="GO" id="GO:0033353">
    <property type="term" value="P:S-adenosylmethionine cycle"/>
    <property type="evidence" value="ECO:0000318"/>
    <property type="project" value="GO_Central"/>
</dbReference>
<dbReference type="InterPro" id="IPR000043">
    <property type="entry name" value="Adenosylhomocysteinase-like"/>
</dbReference>
<dbReference type="STRING" id="3218.A0A2K1IYF9"/>
<sequence>MEGYQVLRLEDCVEYADIFCTTTGNKDIIMVSDMRKMKNNAIVCNIGHFDNEIDMEGLETFPGVKRITIKPQTDRWVFPDTKRGVIILAEGRLMNLGCATGHPSFVMSCSFTNQVIAQLELWNERTSGKYEKKVYVLPKHLDEKVALLHLEKLGARLTKLSDDQASYINVPVGGPYKPAHYRY</sequence>
<dbReference type="Proteomes" id="UP000006727">
    <property type="component" value="Chromosome 19"/>
</dbReference>
<comment type="function">
    <text evidence="2">Adenosylhomocysteine is a competitive inhibitor of S-adenosyl-L-methionine-dependent methyl transferase reactions; therefore adenosylhomocysteinase may play a key role in the control of methylations via regulation of the intracellular concentration of adenosylhomocysteine.</text>
</comment>
<keyword evidence="14" id="KW-1185">Reference proteome</keyword>
<dbReference type="InterPro" id="IPR036291">
    <property type="entry name" value="NAD(P)-bd_dom_sf"/>
</dbReference>
<dbReference type="InterPro" id="IPR042172">
    <property type="entry name" value="Adenosylhomocyst_ase-like_sf"/>
</dbReference>
<name>A0A2K1IYF9_PHYPA</name>
<reference evidence="12 14" key="1">
    <citation type="journal article" date="2008" name="Science">
        <title>The Physcomitrella genome reveals evolutionary insights into the conquest of land by plants.</title>
        <authorList>
            <person name="Rensing S."/>
            <person name="Lang D."/>
            <person name="Zimmer A."/>
            <person name="Terry A."/>
            <person name="Salamov A."/>
            <person name="Shapiro H."/>
            <person name="Nishiyama T."/>
            <person name="Perroud P.-F."/>
            <person name="Lindquist E."/>
            <person name="Kamisugi Y."/>
            <person name="Tanahashi T."/>
            <person name="Sakakibara K."/>
            <person name="Fujita T."/>
            <person name="Oishi K."/>
            <person name="Shin-I T."/>
            <person name="Kuroki Y."/>
            <person name="Toyoda A."/>
            <person name="Suzuki Y."/>
            <person name="Hashimoto A."/>
            <person name="Yamaguchi K."/>
            <person name="Sugano A."/>
            <person name="Kohara Y."/>
            <person name="Fujiyama A."/>
            <person name="Anterola A."/>
            <person name="Aoki S."/>
            <person name="Ashton N."/>
            <person name="Barbazuk W.B."/>
            <person name="Barker E."/>
            <person name="Bennetzen J."/>
            <person name="Bezanilla M."/>
            <person name="Blankenship R."/>
            <person name="Cho S.H."/>
            <person name="Dutcher S."/>
            <person name="Estelle M."/>
            <person name="Fawcett J.A."/>
            <person name="Gundlach H."/>
            <person name="Hanada K."/>
            <person name="Heyl A."/>
            <person name="Hicks K.A."/>
            <person name="Hugh J."/>
            <person name="Lohr M."/>
            <person name="Mayer K."/>
            <person name="Melkozernov A."/>
            <person name="Murata T."/>
            <person name="Nelson D."/>
            <person name="Pils B."/>
            <person name="Prigge M."/>
            <person name="Reiss B."/>
            <person name="Renner T."/>
            <person name="Rombauts S."/>
            <person name="Rushton P."/>
            <person name="Sanderfoot A."/>
            <person name="Schween G."/>
            <person name="Shiu S.-H."/>
            <person name="Stueber K."/>
            <person name="Theodoulou F.L."/>
            <person name="Tu H."/>
            <person name="Van de Peer Y."/>
            <person name="Verrier P.J."/>
            <person name="Waters E."/>
            <person name="Wood A."/>
            <person name="Yang L."/>
            <person name="Cove D."/>
            <person name="Cuming A."/>
            <person name="Hasebe M."/>
            <person name="Lucas S."/>
            <person name="Mishler D.B."/>
            <person name="Reski R."/>
            <person name="Grigoriev I."/>
            <person name="Quatrano R.S."/>
            <person name="Boore J.L."/>
        </authorList>
    </citation>
    <scope>NUCLEOTIDE SEQUENCE [LARGE SCALE GENOMIC DNA]</scope>
    <source>
        <strain evidence="13 14">cv. Gransden 2004</strain>
    </source>
</reference>
<dbReference type="Gramene" id="Pp3c19_14520V3.2">
    <property type="protein sequence ID" value="PAC:32939864.CDS.1"/>
    <property type="gene ID" value="Pp3c19_14520"/>
</dbReference>
<evidence type="ECO:0000256" key="8">
    <source>
        <dbReference type="ARBA" id="ARBA00033091"/>
    </source>
</evidence>
<evidence type="ECO:0000256" key="3">
    <source>
        <dbReference type="ARBA" id="ARBA00005195"/>
    </source>
</evidence>
<dbReference type="PANTHER" id="PTHR23420">
    <property type="entry name" value="ADENOSYLHOMOCYSTEINASE"/>
    <property type="match status" value="1"/>
</dbReference>
<dbReference type="GO" id="GO:0006730">
    <property type="term" value="P:one-carbon metabolic process"/>
    <property type="evidence" value="ECO:0007669"/>
    <property type="project" value="UniProtKB-KW"/>
</dbReference>
<evidence type="ECO:0000256" key="2">
    <source>
        <dbReference type="ARBA" id="ARBA00002639"/>
    </source>
</evidence>
<dbReference type="Gramene" id="Pp3c19_14520V3.1">
    <property type="protein sequence ID" value="PAC:32939863.CDS.1"/>
    <property type="gene ID" value="Pp3c19_14520"/>
</dbReference>
<feature type="domain" description="S-adenosyl-L-homocysteine hydrolase NAD binding" evidence="11">
    <location>
        <begin position="1"/>
        <end position="101"/>
    </location>
</feature>
<evidence type="ECO:0000259" key="11">
    <source>
        <dbReference type="SMART" id="SM00997"/>
    </source>
</evidence>
<dbReference type="AlphaFoldDB" id="A0A2K1IYF9"/>
<comment type="catalytic activity">
    <reaction evidence="10">
        <text>S-adenosyl-L-homocysteine + H2O = L-homocysteine + adenosine</text>
        <dbReference type="Rhea" id="RHEA:21708"/>
        <dbReference type="ChEBI" id="CHEBI:15377"/>
        <dbReference type="ChEBI" id="CHEBI:16335"/>
        <dbReference type="ChEBI" id="CHEBI:57856"/>
        <dbReference type="ChEBI" id="CHEBI:58199"/>
        <dbReference type="EC" id="3.13.2.1"/>
    </reaction>
</comment>
<dbReference type="GO" id="GO:0004013">
    <property type="term" value="F:adenosylhomocysteinase activity"/>
    <property type="evidence" value="ECO:0000318"/>
    <property type="project" value="GO_Central"/>
</dbReference>
<dbReference type="SMART" id="SM00997">
    <property type="entry name" value="AdoHcyase_NAD"/>
    <property type="match status" value="1"/>
</dbReference>
<dbReference type="OrthoDB" id="10007170at2759"/>
<dbReference type="EnsemblPlants" id="Pp3c19_14520V3.1">
    <property type="protein sequence ID" value="PAC:32939863.CDS.1"/>
    <property type="gene ID" value="Pp3c19_14520"/>
</dbReference>
<evidence type="ECO:0000313" key="14">
    <source>
        <dbReference type="Proteomes" id="UP000006727"/>
    </source>
</evidence>
<gene>
    <name evidence="13" type="primary">LOC112272665</name>
    <name evidence="12" type="ORF">PHYPA_024125</name>
</gene>
<dbReference type="Pfam" id="PF00670">
    <property type="entry name" value="AdoHcyase_NAD"/>
    <property type="match status" value="1"/>
</dbReference>
<comment type="cofactor">
    <cofactor evidence="1">
        <name>NAD(+)</name>
        <dbReference type="ChEBI" id="CHEBI:57540"/>
    </cofactor>
</comment>
<evidence type="ECO:0000313" key="12">
    <source>
        <dbReference type="EMBL" id="PNR34308.1"/>
    </source>
</evidence>